<dbReference type="AlphaFoldDB" id="X1FCB7"/>
<dbReference type="GO" id="GO:0003677">
    <property type="term" value="F:DNA binding"/>
    <property type="evidence" value="ECO:0007669"/>
    <property type="project" value="InterPro"/>
</dbReference>
<dbReference type="InterPro" id="IPR001091">
    <property type="entry name" value="RM_Methyltransferase"/>
</dbReference>
<dbReference type="InterPro" id="IPR029063">
    <property type="entry name" value="SAM-dependent_MTases_sf"/>
</dbReference>
<comment type="caution">
    <text evidence="4">The sequence shown here is derived from an EMBL/GenBank/DDBJ whole genome shotgun (WGS) entry which is preliminary data.</text>
</comment>
<dbReference type="GO" id="GO:0008170">
    <property type="term" value="F:N-methyltransferase activity"/>
    <property type="evidence" value="ECO:0007669"/>
    <property type="project" value="InterPro"/>
</dbReference>
<dbReference type="Gene3D" id="3.40.50.150">
    <property type="entry name" value="Vaccinia Virus protein VP39"/>
    <property type="match status" value="1"/>
</dbReference>
<dbReference type="EMBL" id="BARU01008604">
    <property type="protein sequence ID" value="GAH43291.1"/>
    <property type="molecule type" value="Genomic_DNA"/>
</dbReference>
<protein>
    <recommendedName>
        <fullName evidence="3">DNA methylase N-4/N-6 domain-containing protein</fullName>
    </recommendedName>
</protein>
<evidence type="ECO:0000256" key="2">
    <source>
        <dbReference type="ARBA" id="ARBA00022679"/>
    </source>
</evidence>
<reference evidence="4" key="1">
    <citation type="journal article" date="2014" name="Front. Microbiol.">
        <title>High frequency of phylogenetically diverse reductive dehalogenase-homologous genes in deep subseafloor sedimentary metagenomes.</title>
        <authorList>
            <person name="Kawai M."/>
            <person name="Futagami T."/>
            <person name="Toyoda A."/>
            <person name="Takaki Y."/>
            <person name="Nishi S."/>
            <person name="Hori S."/>
            <person name="Arai W."/>
            <person name="Tsubouchi T."/>
            <person name="Morono Y."/>
            <person name="Uchiyama I."/>
            <person name="Ito T."/>
            <person name="Fujiyama A."/>
            <person name="Inagaki F."/>
            <person name="Takami H."/>
        </authorList>
    </citation>
    <scope>NUCLEOTIDE SEQUENCE</scope>
    <source>
        <strain evidence="4">Expedition CK06-06</strain>
    </source>
</reference>
<dbReference type="GO" id="GO:0032259">
    <property type="term" value="P:methylation"/>
    <property type="evidence" value="ECO:0007669"/>
    <property type="project" value="UniProtKB-KW"/>
</dbReference>
<dbReference type="Pfam" id="PF01555">
    <property type="entry name" value="N6_N4_Mtase"/>
    <property type="match status" value="1"/>
</dbReference>
<dbReference type="PRINTS" id="PR00508">
    <property type="entry name" value="S21N4MTFRASE"/>
</dbReference>
<gene>
    <name evidence="4" type="ORF">S03H2_16793</name>
</gene>
<evidence type="ECO:0000313" key="4">
    <source>
        <dbReference type="EMBL" id="GAH43291.1"/>
    </source>
</evidence>
<accession>X1FCB7</accession>
<evidence type="ECO:0000256" key="1">
    <source>
        <dbReference type="ARBA" id="ARBA00022603"/>
    </source>
</evidence>
<name>X1FCB7_9ZZZZ</name>
<feature type="domain" description="DNA methylase N-4/N-6" evidence="3">
    <location>
        <begin position="6"/>
        <end position="123"/>
    </location>
</feature>
<sequence>MYFYPDNLLESIIIFQKGKFNYRSIPKEVREASKIDIDEFSDNKIYMTLWEMKNVMPGSHLEKDIAAFPGELAKRVIKLFSYKGETALDPFLGSGTTMKVARDLGRDSIGIEIKKSLIPVIKEKLGFKGQSELYNKDDTFEIIIREGVKYGCVS</sequence>
<proteinExistence type="predicted"/>
<dbReference type="SUPFAM" id="SSF53335">
    <property type="entry name" value="S-adenosyl-L-methionine-dependent methyltransferases"/>
    <property type="match status" value="1"/>
</dbReference>
<dbReference type="InterPro" id="IPR002941">
    <property type="entry name" value="DNA_methylase_N4/N6"/>
</dbReference>
<evidence type="ECO:0000259" key="3">
    <source>
        <dbReference type="Pfam" id="PF01555"/>
    </source>
</evidence>
<organism evidence="4">
    <name type="scientific">marine sediment metagenome</name>
    <dbReference type="NCBI Taxonomy" id="412755"/>
    <lineage>
        <taxon>unclassified sequences</taxon>
        <taxon>metagenomes</taxon>
        <taxon>ecological metagenomes</taxon>
    </lineage>
</organism>
<keyword evidence="1" id="KW-0489">Methyltransferase</keyword>
<keyword evidence="2" id="KW-0808">Transferase</keyword>